<dbReference type="EMBL" id="VYZN01000018">
    <property type="protein sequence ID" value="KAE9537228.1"/>
    <property type="molecule type" value="Genomic_DNA"/>
</dbReference>
<proteinExistence type="predicted"/>
<dbReference type="Proteomes" id="UP000475862">
    <property type="component" value="Unassembled WGS sequence"/>
</dbReference>
<keyword evidence="2" id="KW-1185">Reference proteome</keyword>
<evidence type="ECO:0000313" key="1">
    <source>
        <dbReference type="EMBL" id="KAE9537228.1"/>
    </source>
</evidence>
<organism evidence="1 2">
    <name type="scientific">Aphis glycines</name>
    <name type="common">Soybean aphid</name>
    <dbReference type="NCBI Taxonomy" id="307491"/>
    <lineage>
        <taxon>Eukaryota</taxon>
        <taxon>Metazoa</taxon>
        <taxon>Ecdysozoa</taxon>
        <taxon>Arthropoda</taxon>
        <taxon>Hexapoda</taxon>
        <taxon>Insecta</taxon>
        <taxon>Pterygota</taxon>
        <taxon>Neoptera</taxon>
        <taxon>Paraneoptera</taxon>
        <taxon>Hemiptera</taxon>
        <taxon>Sternorrhyncha</taxon>
        <taxon>Aphidomorpha</taxon>
        <taxon>Aphidoidea</taxon>
        <taxon>Aphididae</taxon>
        <taxon>Aphidini</taxon>
        <taxon>Aphis</taxon>
        <taxon>Aphis</taxon>
    </lineage>
</organism>
<reference evidence="1 2" key="1">
    <citation type="submission" date="2019-08" db="EMBL/GenBank/DDBJ databases">
        <title>The genome of the soybean aphid Biotype 1, its phylome, world population structure and adaptation to the North American continent.</title>
        <authorList>
            <person name="Giordano R."/>
            <person name="Donthu R.K."/>
            <person name="Hernandez A.G."/>
            <person name="Wright C.L."/>
            <person name="Zimin A.V."/>
        </authorList>
    </citation>
    <scope>NUCLEOTIDE SEQUENCE [LARGE SCALE GENOMIC DNA]</scope>
    <source>
        <tissue evidence="1">Whole aphids</tissue>
    </source>
</reference>
<evidence type="ECO:0000313" key="2">
    <source>
        <dbReference type="Proteomes" id="UP000475862"/>
    </source>
</evidence>
<name>A0A6G0TRS3_APHGL</name>
<gene>
    <name evidence="1" type="ORF">AGLY_006251</name>
</gene>
<sequence length="197" mass="22398">MASITFLAITYLCLGSIDLLFNSVKNSIVNTFQTLDGFLNESLFIISKNIDNKTVVVFLILKPYLLIILLRVTVGNSGLIDEKFHNQQLIVLLVYFPNFLFQSLPSIRPEHVFIRSNINNNSLTKAEASRPLHKSGSNTSSINPKNHHKLCVRCLVLTVVFLELQHQIMPLENLPLHQIYKLTIVSIYFKVIKSGEF</sequence>
<accession>A0A6G0TRS3</accession>
<comment type="caution">
    <text evidence="1">The sequence shown here is derived from an EMBL/GenBank/DDBJ whole genome shotgun (WGS) entry which is preliminary data.</text>
</comment>
<protein>
    <submittedName>
        <fullName evidence="1">Uncharacterized protein</fullName>
    </submittedName>
</protein>
<dbReference type="AlphaFoldDB" id="A0A6G0TRS3"/>